<dbReference type="PANTHER" id="PTHR30329:SF21">
    <property type="entry name" value="LIPOPROTEIN YIAD-RELATED"/>
    <property type="match status" value="1"/>
</dbReference>
<evidence type="ECO:0000256" key="5">
    <source>
        <dbReference type="SAM" id="MobiDB-lite"/>
    </source>
</evidence>
<reference evidence="8 9" key="1">
    <citation type="submission" date="2017-02" db="EMBL/GenBank/DDBJ databases">
        <authorList>
            <person name="Peterson S.W."/>
        </authorList>
    </citation>
    <scope>NUCLEOTIDE SEQUENCE [LARGE SCALE GENOMIC DNA]</scope>
    <source>
        <strain evidence="8 9">ATCC BAA-908</strain>
    </source>
</reference>
<feature type="domain" description="OmpA-like" evidence="7">
    <location>
        <begin position="370"/>
        <end position="485"/>
    </location>
</feature>
<keyword evidence="2 4" id="KW-0472">Membrane</keyword>
<evidence type="ECO:0000256" key="2">
    <source>
        <dbReference type="ARBA" id="ARBA00023136"/>
    </source>
</evidence>
<name>A0A1T4JHB4_TREPO</name>
<dbReference type="Pfam" id="PF00691">
    <property type="entry name" value="OmpA"/>
    <property type="match status" value="1"/>
</dbReference>
<dbReference type="AlphaFoldDB" id="A0A1T4JHB4"/>
<dbReference type="Proteomes" id="UP000190423">
    <property type="component" value="Unassembled WGS sequence"/>
</dbReference>
<dbReference type="GO" id="GO:0009279">
    <property type="term" value="C:cell outer membrane"/>
    <property type="evidence" value="ECO:0007669"/>
    <property type="project" value="UniProtKB-SubCell"/>
</dbReference>
<dbReference type="InterPro" id="IPR036737">
    <property type="entry name" value="OmpA-like_sf"/>
</dbReference>
<comment type="subcellular location">
    <subcellularLocation>
        <location evidence="1">Cell outer membrane</location>
    </subcellularLocation>
</comment>
<feature type="region of interest" description="Disordered" evidence="5">
    <location>
        <begin position="288"/>
        <end position="364"/>
    </location>
</feature>
<dbReference type="CDD" id="cd07185">
    <property type="entry name" value="OmpA_C-like"/>
    <property type="match status" value="1"/>
</dbReference>
<dbReference type="PRINTS" id="PR01023">
    <property type="entry name" value="NAFLGMOTY"/>
</dbReference>
<organism evidence="8 9">
    <name type="scientific">Treponema porcinum</name>
    <dbReference type="NCBI Taxonomy" id="261392"/>
    <lineage>
        <taxon>Bacteria</taxon>
        <taxon>Pseudomonadati</taxon>
        <taxon>Spirochaetota</taxon>
        <taxon>Spirochaetia</taxon>
        <taxon>Spirochaetales</taxon>
        <taxon>Treponemataceae</taxon>
        <taxon>Treponema</taxon>
    </lineage>
</organism>
<dbReference type="InterPro" id="IPR050330">
    <property type="entry name" value="Bact_OuterMem_StrucFunc"/>
</dbReference>
<evidence type="ECO:0000256" key="1">
    <source>
        <dbReference type="ARBA" id="ARBA00004442"/>
    </source>
</evidence>
<dbReference type="STRING" id="261392.SAMN02745149_00062"/>
<keyword evidence="9" id="KW-1185">Reference proteome</keyword>
<feature type="compositionally biased region" description="Polar residues" evidence="5">
    <location>
        <begin position="312"/>
        <end position="344"/>
    </location>
</feature>
<dbReference type="InterPro" id="IPR006664">
    <property type="entry name" value="OMP_bac"/>
</dbReference>
<evidence type="ECO:0000256" key="4">
    <source>
        <dbReference type="PROSITE-ProRule" id="PRU00473"/>
    </source>
</evidence>
<accession>A0A1T4JHB4</accession>
<proteinExistence type="predicted"/>
<evidence type="ECO:0000313" key="8">
    <source>
        <dbReference type="EMBL" id="SJZ29560.1"/>
    </source>
</evidence>
<sequence length="485" mass="52953">MDGMKQLSFVFLLFFAAALLCAQDTDVQFSYNGSGNYYLVERTDLRRYDNGKYTGLVSREVRSFIARTVPPKSSAPGDAYYDGSFFVQEGTIRDSRGIGSGIHTSIPSSFRITRSGQLFMLEDNGYPSFRSFPSFPADAIKKGDKWVSKAERAVDPLYKGKITKIPMTVEYTYLRDEMFHGEDVYVLSAQWATRYGISYWDFGGDLELKSANGKHSATMYISKNTGNAVVVRDSVDETFIYADGSNVSFKGTISLFTEYPPAVDRSRIIPALQRASLITKDEANALAAAPKNTGTRTNVSGGLNGSAEPKTSGGTKNTVGTSGAGTQKAASGNAEQTKPVQKQLPSKADTQQKIKQTAAQAEKPITVENTEAGIRLTMQNLRFKADSAELLPEEAKRLDQIAAVLKEAPQSQFLVEGHTASTGNEKGEQRLSEERARNIALELSKRGIAEDKFICKGSGGRKPVASNATPEGKARNRRVEITILE</sequence>
<feature type="signal peptide" evidence="6">
    <location>
        <begin position="1"/>
        <end position="22"/>
    </location>
</feature>
<evidence type="ECO:0000313" key="9">
    <source>
        <dbReference type="Proteomes" id="UP000190423"/>
    </source>
</evidence>
<evidence type="ECO:0000259" key="7">
    <source>
        <dbReference type="PROSITE" id="PS51123"/>
    </source>
</evidence>
<keyword evidence="6" id="KW-0732">Signal</keyword>
<protein>
    <submittedName>
        <fullName evidence="8">Outer membrane protein OmpA</fullName>
    </submittedName>
</protein>
<feature type="region of interest" description="Disordered" evidence="5">
    <location>
        <begin position="459"/>
        <end position="480"/>
    </location>
</feature>
<feature type="chain" id="PRO_5012323461" evidence="6">
    <location>
        <begin position="23"/>
        <end position="485"/>
    </location>
</feature>
<dbReference type="PANTHER" id="PTHR30329">
    <property type="entry name" value="STATOR ELEMENT OF FLAGELLAR MOTOR COMPLEX"/>
    <property type="match status" value="1"/>
</dbReference>
<dbReference type="PRINTS" id="PR01021">
    <property type="entry name" value="OMPADOMAIN"/>
</dbReference>
<evidence type="ECO:0000256" key="3">
    <source>
        <dbReference type="ARBA" id="ARBA00023237"/>
    </source>
</evidence>
<dbReference type="SUPFAM" id="SSF103088">
    <property type="entry name" value="OmpA-like"/>
    <property type="match status" value="1"/>
</dbReference>
<dbReference type="PROSITE" id="PS51123">
    <property type="entry name" value="OMPA_2"/>
    <property type="match status" value="1"/>
</dbReference>
<keyword evidence="3" id="KW-0998">Cell outer membrane</keyword>
<gene>
    <name evidence="8" type="ORF">SAMN02745149_00062</name>
</gene>
<dbReference type="Gene3D" id="3.30.1330.60">
    <property type="entry name" value="OmpA-like domain"/>
    <property type="match status" value="1"/>
</dbReference>
<dbReference type="InterPro" id="IPR006665">
    <property type="entry name" value="OmpA-like"/>
</dbReference>
<feature type="compositionally biased region" description="Low complexity" evidence="5">
    <location>
        <begin position="347"/>
        <end position="363"/>
    </location>
</feature>
<evidence type="ECO:0000256" key="6">
    <source>
        <dbReference type="SAM" id="SignalP"/>
    </source>
</evidence>
<dbReference type="EMBL" id="FUWG01000002">
    <property type="protein sequence ID" value="SJZ29560.1"/>
    <property type="molecule type" value="Genomic_DNA"/>
</dbReference>
<feature type="compositionally biased region" description="Polar residues" evidence="5">
    <location>
        <begin position="292"/>
        <end position="301"/>
    </location>
</feature>